<dbReference type="CDD" id="cd14845">
    <property type="entry name" value="L-Ala-D-Glu_peptidase_like"/>
    <property type="match status" value="1"/>
</dbReference>
<dbReference type="SUPFAM" id="SSF55166">
    <property type="entry name" value="Hedgehog/DD-peptidase"/>
    <property type="match status" value="1"/>
</dbReference>
<keyword evidence="3" id="KW-1185">Reference proteome</keyword>
<dbReference type="Gene3D" id="3.30.1380.10">
    <property type="match status" value="1"/>
</dbReference>
<gene>
    <name evidence="2" type="ORF">RQP53_23630</name>
</gene>
<name>A0ABU3PIU9_9BURK</name>
<feature type="domain" description="Peptidase M15C" evidence="1">
    <location>
        <begin position="57"/>
        <end position="111"/>
    </location>
</feature>
<dbReference type="RefSeq" id="WP_315653187.1">
    <property type="nucleotide sequence ID" value="NZ_JAVXZY010000014.1"/>
</dbReference>
<sequence length="155" mass="17186">MAQFVLGPSSLKELQGVHPDLVAVVQRAITISIQDFSVHDGIRTQAEQQQLVAAGASQTMDSRHISGHAVDLVPYINGKLRWEWPPIYVIADAVRMAARQLGTPIRWGGAWDIDFTASTEPPEDLVTAYVARRKKLGLKAFIDGPHYELPKDKYP</sequence>
<accession>A0ABU3PIU9</accession>
<dbReference type="Pfam" id="PF13539">
    <property type="entry name" value="Peptidase_M15_4"/>
    <property type="match status" value="1"/>
</dbReference>
<dbReference type="EMBL" id="JAVXZY010000014">
    <property type="protein sequence ID" value="MDT9002292.1"/>
    <property type="molecule type" value="Genomic_DNA"/>
</dbReference>
<comment type="caution">
    <text evidence="2">The sequence shown here is derived from an EMBL/GenBank/DDBJ whole genome shotgun (WGS) entry which is preliminary data.</text>
</comment>
<evidence type="ECO:0000259" key="1">
    <source>
        <dbReference type="Pfam" id="PF13539"/>
    </source>
</evidence>
<evidence type="ECO:0000313" key="3">
    <source>
        <dbReference type="Proteomes" id="UP001246372"/>
    </source>
</evidence>
<dbReference type="Proteomes" id="UP001246372">
    <property type="component" value="Unassembled WGS sequence"/>
</dbReference>
<dbReference type="InterPro" id="IPR009045">
    <property type="entry name" value="Zn_M74/Hedgehog-like"/>
</dbReference>
<organism evidence="2 3">
    <name type="scientific">Roseateles aquae</name>
    <dbReference type="NCBI Taxonomy" id="3077235"/>
    <lineage>
        <taxon>Bacteria</taxon>
        <taxon>Pseudomonadati</taxon>
        <taxon>Pseudomonadota</taxon>
        <taxon>Betaproteobacteria</taxon>
        <taxon>Burkholderiales</taxon>
        <taxon>Sphaerotilaceae</taxon>
        <taxon>Roseateles</taxon>
    </lineage>
</organism>
<proteinExistence type="predicted"/>
<dbReference type="InterPro" id="IPR039561">
    <property type="entry name" value="Peptidase_M15C"/>
</dbReference>
<protein>
    <submittedName>
        <fullName evidence="2">M15 family metallopeptidase</fullName>
    </submittedName>
</protein>
<evidence type="ECO:0000313" key="2">
    <source>
        <dbReference type="EMBL" id="MDT9002292.1"/>
    </source>
</evidence>
<reference evidence="2" key="1">
    <citation type="submission" date="2023-09" db="EMBL/GenBank/DDBJ databases">
        <title>Paucibacter sp. APW11 Genome sequencing and assembly.</title>
        <authorList>
            <person name="Kim I."/>
        </authorList>
    </citation>
    <scope>NUCLEOTIDE SEQUENCE</scope>
    <source>
        <strain evidence="2">APW11</strain>
    </source>
</reference>